<dbReference type="FunFam" id="2.160.20.10:FF:000092">
    <property type="entry name" value="Putative pectinesterase 57"/>
    <property type="match status" value="1"/>
</dbReference>
<keyword evidence="4 7" id="KW-0378">Hydrolase</keyword>
<evidence type="ECO:0000256" key="3">
    <source>
        <dbReference type="ARBA" id="ARBA00007786"/>
    </source>
</evidence>
<evidence type="ECO:0000256" key="6">
    <source>
        <dbReference type="PROSITE-ProRule" id="PRU10040"/>
    </source>
</evidence>
<feature type="domain" description="Pectinesterase inhibitor" evidence="9">
    <location>
        <begin position="31"/>
        <end position="183"/>
    </location>
</feature>
<sequence length="542" mass="60021">MGNNKVAVLSVSAIVLVAVVATVAEKTEFSTSNKNIKDFCRPTDYQATCESSLSEVADNTTDPKELVNLAFQVTIDHIKKAFDHSTVLSEAAKDSRTSDALENCRELLDYAIDDLKSSIDRLDGFSLTKLDKFLDDLKVWISATITYQETCLDGFENTTTDAAESMRKALNSSAELTSNILAIVINFDSALDSLNLGFNRKLLSEEYPSWISPGKRRLLQQSPAELKPNVTVAKDGSGDVKTIGEAVLRVPTKSNDTFVIYIKEGVYEEQVQVNRSLANVMMIGDGTSKTKITGKLNYIDGTATFKTATVAIVGDGFIGKDLWIENSAGAAKHQAVALRVQSDKSVFYNVRMDGYQDTLYVHTKRQFYRECTISGTIDFIFGDSPSVFQNCLILARKPLDNQQNIVTAQGRKDRRQASAIILHNCTISADPAYFRPEEAAHLPWPAMEGVLEDLRAAVAAGRPDRPQGMASLVRRLRPQLLLLHRARQPRPRRRHEPEGEMEGGEGHRLRPRAEVHRGAFHPGQRVAAEDRRAVHSRPPADD</sequence>
<reference evidence="10" key="1">
    <citation type="submission" date="2022-05" db="EMBL/GenBank/DDBJ databases">
        <title>The Musa troglodytarum L. genome provides insights into the mechanism of non-climacteric behaviour and enrichment of carotenoids.</title>
        <authorList>
            <person name="Wang J."/>
        </authorList>
    </citation>
    <scope>NUCLEOTIDE SEQUENCE</scope>
    <source>
        <tissue evidence="10">Leaf</tissue>
    </source>
</reference>
<proteinExistence type="inferred from homology"/>
<feature type="compositionally biased region" description="Basic and acidic residues" evidence="8">
    <location>
        <begin position="527"/>
        <end position="542"/>
    </location>
</feature>
<dbReference type="InterPro" id="IPR012334">
    <property type="entry name" value="Pectin_lyas_fold"/>
</dbReference>
<dbReference type="SUPFAM" id="SSF101148">
    <property type="entry name" value="Plant invertase/pectin methylesterase inhibitor"/>
    <property type="match status" value="1"/>
</dbReference>
<keyword evidence="5 7" id="KW-0063">Aspartyl esterase</keyword>
<organism evidence="10 11">
    <name type="scientific">Musa troglodytarum</name>
    <name type="common">fe'i banana</name>
    <dbReference type="NCBI Taxonomy" id="320322"/>
    <lineage>
        <taxon>Eukaryota</taxon>
        <taxon>Viridiplantae</taxon>
        <taxon>Streptophyta</taxon>
        <taxon>Embryophyta</taxon>
        <taxon>Tracheophyta</taxon>
        <taxon>Spermatophyta</taxon>
        <taxon>Magnoliopsida</taxon>
        <taxon>Liliopsida</taxon>
        <taxon>Zingiberales</taxon>
        <taxon>Musaceae</taxon>
        <taxon>Musa</taxon>
    </lineage>
</organism>
<evidence type="ECO:0000256" key="2">
    <source>
        <dbReference type="ARBA" id="ARBA00006027"/>
    </source>
</evidence>
<dbReference type="Gene3D" id="2.160.20.10">
    <property type="entry name" value="Single-stranded right-handed beta-helix, Pectin lyase-like"/>
    <property type="match status" value="1"/>
</dbReference>
<accession>A0A9E7EXE3</accession>
<dbReference type="Gene3D" id="1.20.140.40">
    <property type="entry name" value="Invertase/pectin methylesterase inhibitor family protein"/>
    <property type="match status" value="1"/>
</dbReference>
<feature type="compositionally biased region" description="Basic and acidic residues" evidence="8">
    <location>
        <begin position="504"/>
        <end position="517"/>
    </location>
</feature>
<feature type="compositionally biased region" description="Basic residues" evidence="8">
    <location>
        <begin position="484"/>
        <end position="494"/>
    </location>
</feature>
<evidence type="ECO:0000256" key="8">
    <source>
        <dbReference type="SAM" id="MobiDB-lite"/>
    </source>
</evidence>
<name>A0A9E7EXE3_9LILI</name>
<dbReference type="EC" id="3.1.1.11" evidence="7"/>
<dbReference type="OrthoDB" id="2019149at2759"/>
<dbReference type="NCBIfam" id="TIGR01614">
    <property type="entry name" value="PME_inhib"/>
    <property type="match status" value="1"/>
</dbReference>
<gene>
    <name evidence="10" type="ORF">MUK42_05732</name>
</gene>
<feature type="chain" id="PRO_5039759743" description="Pectinesterase" evidence="7">
    <location>
        <begin position="25"/>
        <end position="542"/>
    </location>
</feature>
<dbReference type="PANTHER" id="PTHR31707">
    <property type="entry name" value="PECTINESTERASE"/>
    <property type="match status" value="1"/>
</dbReference>
<comment type="pathway">
    <text evidence="1 7">Glycan metabolism; pectin degradation; 2-dehydro-3-deoxy-D-gluconate from pectin: step 1/5.</text>
</comment>
<dbReference type="Pfam" id="PF01095">
    <property type="entry name" value="Pectinesterase"/>
    <property type="match status" value="1"/>
</dbReference>
<keyword evidence="7" id="KW-0732">Signal</keyword>
<evidence type="ECO:0000256" key="4">
    <source>
        <dbReference type="ARBA" id="ARBA00022801"/>
    </source>
</evidence>
<dbReference type="InterPro" id="IPR035513">
    <property type="entry name" value="Invertase/methylesterase_inhib"/>
</dbReference>
<comment type="similarity">
    <text evidence="3">In the C-terminal section; belongs to the pectinesterase family.</text>
</comment>
<dbReference type="FunFam" id="1.20.140.40:FF:000001">
    <property type="entry name" value="Pectinesterase"/>
    <property type="match status" value="1"/>
</dbReference>
<protein>
    <recommendedName>
        <fullName evidence="7">Pectinesterase</fullName>
        <ecNumber evidence="7">3.1.1.11</ecNumber>
    </recommendedName>
</protein>
<dbReference type="PROSITE" id="PS00503">
    <property type="entry name" value="PECTINESTERASE_2"/>
    <property type="match status" value="1"/>
</dbReference>
<evidence type="ECO:0000313" key="10">
    <source>
        <dbReference type="EMBL" id="URD84500.1"/>
    </source>
</evidence>
<dbReference type="InterPro" id="IPR000070">
    <property type="entry name" value="Pectinesterase_cat"/>
</dbReference>
<evidence type="ECO:0000256" key="7">
    <source>
        <dbReference type="RuleBase" id="RU000589"/>
    </source>
</evidence>
<feature type="signal peptide" evidence="7">
    <location>
        <begin position="1"/>
        <end position="24"/>
    </location>
</feature>
<dbReference type="AlphaFoldDB" id="A0A9E7EXE3"/>
<dbReference type="Pfam" id="PF04043">
    <property type="entry name" value="PMEI"/>
    <property type="match status" value="1"/>
</dbReference>
<dbReference type="SUPFAM" id="SSF51126">
    <property type="entry name" value="Pectin lyase-like"/>
    <property type="match status" value="1"/>
</dbReference>
<dbReference type="GO" id="GO:0030599">
    <property type="term" value="F:pectinesterase activity"/>
    <property type="evidence" value="ECO:0007669"/>
    <property type="project" value="UniProtKB-UniRule"/>
</dbReference>
<dbReference type="InterPro" id="IPR006501">
    <property type="entry name" value="Pectinesterase_inhib_dom"/>
</dbReference>
<dbReference type="InterPro" id="IPR033131">
    <property type="entry name" value="Pectinesterase_Asp_AS"/>
</dbReference>
<evidence type="ECO:0000313" key="11">
    <source>
        <dbReference type="Proteomes" id="UP001055439"/>
    </source>
</evidence>
<comment type="catalytic activity">
    <reaction evidence="7">
        <text>[(1-&gt;4)-alpha-D-galacturonosyl methyl ester](n) + n H2O = [(1-&gt;4)-alpha-D-galacturonosyl](n) + n methanol + n H(+)</text>
        <dbReference type="Rhea" id="RHEA:22380"/>
        <dbReference type="Rhea" id="RHEA-COMP:14570"/>
        <dbReference type="Rhea" id="RHEA-COMP:14573"/>
        <dbReference type="ChEBI" id="CHEBI:15377"/>
        <dbReference type="ChEBI" id="CHEBI:15378"/>
        <dbReference type="ChEBI" id="CHEBI:17790"/>
        <dbReference type="ChEBI" id="CHEBI:140522"/>
        <dbReference type="ChEBI" id="CHEBI:140523"/>
        <dbReference type="EC" id="3.1.1.11"/>
    </reaction>
</comment>
<dbReference type="EMBL" id="CP097503">
    <property type="protein sequence ID" value="URD84500.1"/>
    <property type="molecule type" value="Genomic_DNA"/>
</dbReference>
<comment type="similarity">
    <text evidence="2">In the N-terminal section; belongs to the PMEI family.</text>
</comment>
<dbReference type="CDD" id="cd15798">
    <property type="entry name" value="PMEI-like_3"/>
    <property type="match status" value="1"/>
</dbReference>
<keyword evidence="11" id="KW-1185">Reference proteome</keyword>
<dbReference type="SMART" id="SM00856">
    <property type="entry name" value="PMEI"/>
    <property type="match status" value="1"/>
</dbReference>
<dbReference type="GO" id="GO:0042545">
    <property type="term" value="P:cell wall modification"/>
    <property type="evidence" value="ECO:0007669"/>
    <property type="project" value="UniProtKB-UniRule"/>
</dbReference>
<evidence type="ECO:0000256" key="5">
    <source>
        <dbReference type="ARBA" id="ARBA00023085"/>
    </source>
</evidence>
<evidence type="ECO:0000256" key="1">
    <source>
        <dbReference type="ARBA" id="ARBA00005184"/>
    </source>
</evidence>
<feature type="region of interest" description="Disordered" evidence="8">
    <location>
        <begin position="484"/>
        <end position="542"/>
    </location>
</feature>
<feature type="active site" evidence="6">
    <location>
        <position position="378"/>
    </location>
</feature>
<evidence type="ECO:0000259" key="9">
    <source>
        <dbReference type="SMART" id="SM00856"/>
    </source>
</evidence>
<dbReference type="Proteomes" id="UP001055439">
    <property type="component" value="Chromosome 10"/>
</dbReference>
<dbReference type="InterPro" id="IPR011050">
    <property type="entry name" value="Pectin_lyase_fold/virulence"/>
</dbReference>
<dbReference type="GO" id="GO:0004857">
    <property type="term" value="F:enzyme inhibitor activity"/>
    <property type="evidence" value="ECO:0007669"/>
    <property type="project" value="InterPro"/>
</dbReference>
<dbReference type="GO" id="GO:0045490">
    <property type="term" value="P:pectin catabolic process"/>
    <property type="evidence" value="ECO:0007669"/>
    <property type="project" value="UniProtKB-UniRule"/>
</dbReference>